<reference evidence="8 9" key="1">
    <citation type="submission" date="2019-06" db="EMBL/GenBank/DDBJ databases">
        <title>Persicimonas caeni gen. nov., sp. nov., a predatory bacterium isolated from solar saltern.</title>
        <authorList>
            <person name="Wang S."/>
        </authorList>
    </citation>
    <scope>NUCLEOTIDE SEQUENCE [LARGE SCALE GENOMIC DNA]</scope>
    <source>
        <strain evidence="8 9">YN101</strain>
    </source>
</reference>
<sequence>MTTDTLHRTDSRSSTSLWTKLFVTEDRWAPAILRLTLAVVMFPHGAQKLLGWFGGGGYSATMTNFTEGMGLPWIVAFLVIIIEFFGALALALGAATRLAAAGIGAVMIGAIVTVHAQHGFFMNWGGNQAGEGFEFHLLALGIVVALMVAGGGSGSIDRMLTTRRST</sequence>
<comment type="similarity">
    <text evidence="2">Belongs to the DoxX family.</text>
</comment>
<dbReference type="InterPro" id="IPR051907">
    <property type="entry name" value="DoxX-like_oxidoreductase"/>
</dbReference>
<dbReference type="PANTHER" id="PTHR33452">
    <property type="entry name" value="OXIDOREDUCTASE CATD-RELATED"/>
    <property type="match status" value="1"/>
</dbReference>
<accession>A0A5B8Y736</accession>
<dbReference type="EMBL" id="CP041186">
    <property type="protein sequence ID" value="QDG52312.1"/>
    <property type="molecule type" value="Genomic_DNA"/>
</dbReference>
<evidence type="ECO:0000313" key="8">
    <source>
        <dbReference type="EMBL" id="QDG52312.1"/>
    </source>
</evidence>
<dbReference type="PANTHER" id="PTHR33452:SF1">
    <property type="entry name" value="INNER MEMBRANE PROTEIN YPHA-RELATED"/>
    <property type="match status" value="1"/>
</dbReference>
<proteinExistence type="inferred from homology"/>
<dbReference type="Pfam" id="PF07681">
    <property type="entry name" value="DoxX"/>
    <property type="match status" value="1"/>
</dbReference>
<dbReference type="Proteomes" id="UP000315995">
    <property type="component" value="Chromosome"/>
</dbReference>
<dbReference type="InterPro" id="IPR032808">
    <property type="entry name" value="DoxX"/>
</dbReference>
<feature type="transmembrane region" description="Helical" evidence="7">
    <location>
        <begin position="136"/>
        <end position="156"/>
    </location>
</feature>
<dbReference type="OrthoDB" id="5398343at2"/>
<name>A0A4Y6PVF8_PERCE</name>
<organism evidence="8 9">
    <name type="scientific">Persicimonas caeni</name>
    <dbReference type="NCBI Taxonomy" id="2292766"/>
    <lineage>
        <taxon>Bacteria</taxon>
        <taxon>Deltaproteobacteria</taxon>
        <taxon>Bradymonadales</taxon>
        <taxon>Bradymonadaceae</taxon>
        <taxon>Persicimonas</taxon>
    </lineage>
</organism>
<evidence type="ECO:0000256" key="7">
    <source>
        <dbReference type="SAM" id="Phobius"/>
    </source>
</evidence>
<dbReference type="GO" id="GO:0005886">
    <property type="term" value="C:plasma membrane"/>
    <property type="evidence" value="ECO:0007669"/>
    <property type="project" value="UniProtKB-SubCell"/>
</dbReference>
<evidence type="ECO:0000256" key="5">
    <source>
        <dbReference type="ARBA" id="ARBA00022989"/>
    </source>
</evidence>
<keyword evidence="3" id="KW-1003">Cell membrane</keyword>
<evidence type="ECO:0000256" key="3">
    <source>
        <dbReference type="ARBA" id="ARBA00022475"/>
    </source>
</evidence>
<evidence type="ECO:0000256" key="1">
    <source>
        <dbReference type="ARBA" id="ARBA00004651"/>
    </source>
</evidence>
<evidence type="ECO:0000313" key="9">
    <source>
        <dbReference type="Proteomes" id="UP000315995"/>
    </source>
</evidence>
<evidence type="ECO:0000256" key="2">
    <source>
        <dbReference type="ARBA" id="ARBA00006679"/>
    </source>
</evidence>
<keyword evidence="6 7" id="KW-0472">Membrane</keyword>
<accession>A0A4Y6PVF8</accession>
<keyword evidence="5 7" id="KW-1133">Transmembrane helix</keyword>
<protein>
    <submittedName>
        <fullName evidence="8">DoxX family protein</fullName>
    </submittedName>
</protein>
<keyword evidence="9" id="KW-1185">Reference proteome</keyword>
<feature type="transmembrane region" description="Helical" evidence="7">
    <location>
        <begin position="98"/>
        <end position="116"/>
    </location>
</feature>
<comment type="subcellular location">
    <subcellularLocation>
        <location evidence="1">Cell membrane</location>
        <topology evidence="1">Multi-pass membrane protein</topology>
    </subcellularLocation>
</comment>
<keyword evidence="4 7" id="KW-0812">Transmembrane</keyword>
<evidence type="ECO:0000256" key="6">
    <source>
        <dbReference type="ARBA" id="ARBA00023136"/>
    </source>
</evidence>
<evidence type="ECO:0000256" key="4">
    <source>
        <dbReference type="ARBA" id="ARBA00022692"/>
    </source>
</evidence>
<feature type="transmembrane region" description="Helical" evidence="7">
    <location>
        <begin position="71"/>
        <end position="91"/>
    </location>
</feature>
<dbReference type="AlphaFoldDB" id="A0A4Y6PVF8"/>
<gene>
    <name evidence="8" type="ORF">FIV42_16675</name>
</gene>